<reference evidence="1" key="1">
    <citation type="journal article" date="2015" name="Genome Announc.">
        <title>Complete Genome Sequence of Yersinia ruckeri Strain CSF007-82, Etiologic Agent of Red Mouth Disease in Salmonid Fish.</title>
        <authorList>
            <person name="Nelson M.C."/>
            <person name="LaPatra S.E."/>
            <person name="Welch T.J."/>
            <person name="Graf J."/>
        </authorList>
    </citation>
    <scope>NUCLEOTIDE SEQUENCE</scope>
    <source>
        <strain evidence="1">CSF007-82</strain>
    </source>
</reference>
<proteinExistence type="predicted"/>
<accession>A0A0A8VEI6</accession>
<sequence>MPYYINAICHFYPPYQVCQRIILLKQVLTIHLDRREEE</sequence>
<dbReference type="AlphaFoldDB" id="A0A0A8VEI6"/>
<gene>
    <name evidence="1" type="ORF">CSF007_3100</name>
</gene>
<evidence type="ECO:0000313" key="1">
    <source>
        <dbReference type="EMBL" id="CEK26399.1"/>
    </source>
</evidence>
<name>A0A0A8VEI6_YERRU</name>
<protein>
    <submittedName>
        <fullName evidence="1">Uncharacterized protein</fullName>
    </submittedName>
</protein>
<dbReference type="EMBL" id="LN681231">
    <property type="protein sequence ID" value="CEK26399.1"/>
    <property type="molecule type" value="Genomic_DNA"/>
</dbReference>
<organism evidence="1">
    <name type="scientific">Yersinia ruckeri</name>
    <dbReference type="NCBI Taxonomy" id="29486"/>
    <lineage>
        <taxon>Bacteria</taxon>
        <taxon>Pseudomonadati</taxon>
        <taxon>Pseudomonadota</taxon>
        <taxon>Gammaproteobacteria</taxon>
        <taxon>Enterobacterales</taxon>
        <taxon>Yersiniaceae</taxon>
        <taxon>Yersinia</taxon>
    </lineage>
</organism>